<dbReference type="Gene3D" id="3.40.605.10">
    <property type="entry name" value="Aldehyde Dehydrogenase, Chain A, domain 1"/>
    <property type="match status" value="1"/>
</dbReference>
<dbReference type="AlphaFoldDB" id="A0A2S9QEV2"/>
<dbReference type="InterPro" id="IPR016160">
    <property type="entry name" value="Ald_DH_CS_CYS"/>
</dbReference>
<dbReference type="InterPro" id="IPR016163">
    <property type="entry name" value="Ald_DH_C"/>
</dbReference>
<dbReference type="FunFam" id="3.40.309.10:FF:000012">
    <property type="entry name" value="Betaine aldehyde dehydrogenase"/>
    <property type="match status" value="1"/>
</dbReference>
<accession>A0A2S9QEV2</accession>
<keyword evidence="3" id="KW-0558">Oxidation</keyword>
<feature type="domain" description="Aldehyde dehydrogenase" evidence="6">
    <location>
        <begin position="38"/>
        <end position="494"/>
    </location>
</feature>
<dbReference type="InterPro" id="IPR029510">
    <property type="entry name" value="Ald_DH_CS_GLU"/>
</dbReference>
<dbReference type="PANTHER" id="PTHR11699">
    <property type="entry name" value="ALDEHYDE DEHYDROGENASE-RELATED"/>
    <property type="match status" value="1"/>
</dbReference>
<dbReference type="PROSITE" id="PS00070">
    <property type="entry name" value="ALDEHYDE_DEHYDR_CYS"/>
    <property type="match status" value="1"/>
</dbReference>
<dbReference type="InterPro" id="IPR015590">
    <property type="entry name" value="Aldehyde_DH_dom"/>
</dbReference>
<reference evidence="7 8" key="1">
    <citation type="submission" date="2018-02" db="EMBL/GenBank/DDBJ databases">
        <title>Whole genome sequencing of endophytic bacterium.</title>
        <authorList>
            <person name="Eedara R."/>
            <person name="Podile A.R."/>
        </authorList>
    </citation>
    <scope>NUCLEOTIDE SEQUENCE [LARGE SCALE GENOMIC DNA]</scope>
    <source>
        <strain evidence="7 8">RP1T</strain>
    </source>
</reference>
<dbReference type="GO" id="GO:0016620">
    <property type="term" value="F:oxidoreductase activity, acting on the aldehyde or oxo group of donors, NAD or NADP as acceptor"/>
    <property type="evidence" value="ECO:0007669"/>
    <property type="project" value="InterPro"/>
</dbReference>
<dbReference type="RefSeq" id="WP_105861544.1">
    <property type="nucleotide sequence ID" value="NZ_PUEJ01000003.1"/>
</dbReference>
<proteinExistence type="inferred from homology"/>
<gene>
    <name evidence="7" type="ORF">C5L14_08170</name>
</gene>
<dbReference type="EMBL" id="PUEJ01000003">
    <property type="protein sequence ID" value="PRH87876.1"/>
    <property type="molecule type" value="Genomic_DNA"/>
</dbReference>
<dbReference type="FunFam" id="3.40.605.10:FF:000007">
    <property type="entry name" value="NAD/NADP-dependent betaine aldehyde dehydrogenase"/>
    <property type="match status" value="1"/>
</dbReference>
<keyword evidence="8" id="KW-1185">Reference proteome</keyword>
<dbReference type="PROSITE" id="PS00687">
    <property type="entry name" value="ALDEHYDE_DEHYDR_GLU"/>
    <property type="match status" value="1"/>
</dbReference>
<evidence type="ECO:0000313" key="8">
    <source>
        <dbReference type="Proteomes" id="UP000237682"/>
    </source>
</evidence>
<dbReference type="Gene3D" id="3.40.309.10">
    <property type="entry name" value="Aldehyde Dehydrogenase, Chain A, domain 2"/>
    <property type="match status" value="1"/>
</dbReference>
<comment type="similarity">
    <text evidence="1 5">Belongs to the aldehyde dehydrogenase family.</text>
</comment>
<evidence type="ECO:0000313" key="7">
    <source>
        <dbReference type="EMBL" id="PRH87876.1"/>
    </source>
</evidence>
<evidence type="ECO:0000259" key="6">
    <source>
        <dbReference type="Pfam" id="PF00171"/>
    </source>
</evidence>
<protein>
    <submittedName>
        <fullName evidence="7">Sorbosone dehydrogenase</fullName>
    </submittedName>
</protein>
<evidence type="ECO:0000256" key="3">
    <source>
        <dbReference type="ARBA" id="ARBA00023097"/>
    </source>
</evidence>
<organism evidence="7 8">
    <name type="scientific">Labrys okinawensis</name>
    <dbReference type="NCBI Taxonomy" id="346911"/>
    <lineage>
        <taxon>Bacteria</taxon>
        <taxon>Pseudomonadati</taxon>
        <taxon>Pseudomonadota</taxon>
        <taxon>Alphaproteobacteria</taxon>
        <taxon>Hyphomicrobiales</taxon>
        <taxon>Xanthobacteraceae</taxon>
        <taxon>Labrys</taxon>
    </lineage>
</organism>
<dbReference type="Proteomes" id="UP000237682">
    <property type="component" value="Unassembled WGS sequence"/>
</dbReference>
<dbReference type="InterPro" id="IPR016162">
    <property type="entry name" value="Ald_DH_N"/>
</dbReference>
<evidence type="ECO:0000256" key="1">
    <source>
        <dbReference type="ARBA" id="ARBA00009986"/>
    </source>
</evidence>
<sequence length="509" mass="53658">MTVTIAVRLDKARFAAALAGIPREHQLFIAGTFGPAAEGKTIERLSPGHGERVGLYPQAGAADLDRALAAARKAFDEGPWPSMTGAERSRLIHKVADLIEERLEIFATLDSLEAGKPISQARGEMAGAVDIWRYAAGLARDLHGESYNTIGANKLGLVMREPIGVVSIITPWNFPFLIVSQKLPFALAAGCTAVVKPSEMTSGSTLLLGHLLAEAGLPEGVVNILSGYGPEIGGPMTTDHRVDMVSFTGSTRVGKAAMAAASGTLKKLSMELGGKNPQLIFPDADLDAALDAAVFGSYFNAGECCNAGSRLLVHHDVAAEFEAEFVKRSREVVVGDPLDPATLVGALISPQHLAQVEGHVAAARAEGAEIALGGSRLESDAGQFMAATVVAGARASMAIARDEVFGPVATVMRFARAEEAISIANGVDYGLSASVWSRDFDTAVGVSRRLKAGTVWTNTFMDGAAELPFGGFRQSGIGRELGRNAAADYTEEKTMHLHCGPRTAWWLPR</sequence>
<evidence type="ECO:0000256" key="5">
    <source>
        <dbReference type="RuleBase" id="RU003345"/>
    </source>
</evidence>
<evidence type="ECO:0000256" key="4">
    <source>
        <dbReference type="PROSITE-ProRule" id="PRU10007"/>
    </source>
</evidence>
<dbReference type="OrthoDB" id="9812625at2"/>
<comment type="caution">
    <text evidence="7">The sequence shown here is derived from an EMBL/GenBank/DDBJ whole genome shotgun (WGS) entry which is preliminary data.</text>
</comment>
<evidence type="ECO:0000256" key="2">
    <source>
        <dbReference type="ARBA" id="ARBA00023002"/>
    </source>
</evidence>
<dbReference type="Pfam" id="PF00171">
    <property type="entry name" value="Aldedh"/>
    <property type="match status" value="1"/>
</dbReference>
<keyword evidence="2 5" id="KW-0560">Oxidoreductase</keyword>
<name>A0A2S9QEV2_9HYPH</name>
<dbReference type="InterPro" id="IPR016161">
    <property type="entry name" value="Ald_DH/histidinol_DH"/>
</dbReference>
<feature type="active site" evidence="4">
    <location>
        <position position="271"/>
    </location>
</feature>
<dbReference type="SUPFAM" id="SSF53720">
    <property type="entry name" value="ALDH-like"/>
    <property type="match status" value="1"/>
</dbReference>